<comment type="caution">
    <text evidence="4">The sequence shown here is derived from an EMBL/GenBank/DDBJ whole genome shotgun (WGS) entry which is preliminary data.</text>
</comment>
<dbReference type="EMBL" id="SMNA01000006">
    <property type="protein sequence ID" value="TDE92808.1"/>
    <property type="molecule type" value="Genomic_DNA"/>
</dbReference>
<feature type="transmembrane region" description="Helical" evidence="2">
    <location>
        <begin position="476"/>
        <end position="494"/>
    </location>
</feature>
<reference evidence="4 5" key="1">
    <citation type="submission" date="2019-03" db="EMBL/GenBank/DDBJ databases">
        <title>Genomic features of bacteria from cold environments.</title>
        <authorList>
            <person name="Shen L."/>
        </authorList>
    </citation>
    <scope>NUCLEOTIDE SEQUENCE [LARGE SCALE GENOMIC DNA]</scope>
    <source>
        <strain evidence="5">T3246-1</strain>
    </source>
</reference>
<accession>A0ABY2E324</accession>
<proteinExistence type="predicted"/>
<keyword evidence="2" id="KW-1133">Transmembrane helix</keyword>
<name>A0ABY2E324_9MICO</name>
<gene>
    <name evidence="4" type="ORF">EXU48_12975</name>
</gene>
<evidence type="ECO:0000313" key="4">
    <source>
        <dbReference type="EMBL" id="TDE92808.1"/>
    </source>
</evidence>
<sequence length="656" mass="69069">MCRNSRTGMISAMESALTALRAAIEAAHFPLEVPGADPARGLRAHLLNQLDDYILPRYDQLDAPLLAVVGGSTGAGKSTLVNALVGAPLTRPGALRPTTRDPVLIHHPADARWFADQRILPSLPRVRGDGTMPPAGIAGGAGGAALRLQPYEGLQQGLALLDAPDIDSVVEVNRQLASQLLAAADLWIFVTTANRYADAVPWELLRDASRRQVVVAVVLDRVPPPVLEEISHDLAAMLASEGLDRAPLFLLPETDLDASGGPEGYSMLPAHLVTDLRNWLLNLTADEQARAAVIRQTLAGATMDVARQSSDLAAAAEAQERAAREIRERITTAYASDAVLEAFADGAVLRGEVLARWQDFIGTGDFIRGLEHRVGRIRDQVTAFVTGRPQPEVEVKEAIGTGLQALLVAEADAAAERAQQSLRQDNAGRALLAGRDWGRATGGFGERAAEQVRQWQGYLLDLVRGEGQGKRTMARILAFGVNGVGVALMVVVFASTGGLVGGEIVVAGGTAVVAQKVLEAIFGDQAVRRLAESARNDFAERATALLATERQRFLDLLGPVEGAQEIAAELRVRGEAVLERGATTLESAPAPAALGAGTTGDLPAGSGPGDPSPARVIETTDYVVTDTPGHRASATGPDGAPNEAPGSPDTERPWHG</sequence>
<keyword evidence="2" id="KW-0812">Transmembrane</keyword>
<organism evidence="4 5">
    <name type="scientific">Occultella glacieicola</name>
    <dbReference type="NCBI Taxonomy" id="2518684"/>
    <lineage>
        <taxon>Bacteria</taxon>
        <taxon>Bacillati</taxon>
        <taxon>Actinomycetota</taxon>
        <taxon>Actinomycetes</taxon>
        <taxon>Micrococcales</taxon>
        <taxon>Ruaniaceae</taxon>
        <taxon>Occultella</taxon>
    </lineage>
</organism>
<dbReference type="Gene3D" id="3.40.50.300">
    <property type="entry name" value="P-loop containing nucleotide triphosphate hydrolases"/>
    <property type="match status" value="1"/>
</dbReference>
<protein>
    <submittedName>
        <fullName evidence="4">ABC transporter</fullName>
    </submittedName>
</protein>
<evidence type="ECO:0000256" key="2">
    <source>
        <dbReference type="SAM" id="Phobius"/>
    </source>
</evidence>
<dbReference type="Pfam" id="PF00350">
    <property type="entry name" value="Dynamin_N"/>
    <property type="match status" value="1"/>
</dbReference>
<feature type="region of interest" description="Disordered" evidence="1">
    <location>
        <begin position="588"/>
        <end position="656"/>
    </location>
</feature>
<feature type="domain" description="Dynamin N-terminal" evidence="3">
    <location>
        <begin position="68"/>
        <end position="207"/>
    </location>
</feature>
<evidence type="ECO:0000259" key="3">
    <source>
        <dbReference type="Pfam" id="PF00350"/>
    </source>
</evidence>
<dbReference type="InterPro" id="IPR027417">
    <property type="entry name" value="P-loop_NTPase"/>
</dbReference>
<dbReference type="Proteomes" id="UP000504882">
    <property type="component" value="Unassembled WGS sequence"/>
</dbReference>
<evidence type="ECO:0000313" key="5">
    <source>
        <dbReference type="Proteomes" id="UP000504882"/>
    </source>
</evidence>
<keyword evidence="5" id="KW-1185">Reference proteome</keyword>
<keyword evidence="2" id="KW-0472">Membrane</keyword>
<feature type="compositionally biased region" description="Low complexity" evidence="1">
    <location>
        <begin position="588"/>
        <end position="605"/>
    </location>
</feature>
<dbReference type="SUPFAM" id="SSF52540">
    <property type="entry name" value="P-loop containing nucleoside triphosphate hydrolases"/>
    <property type="match status" value="1"/>
</dbReference>
<dbReference type="InterPro" id="IPR045063">
    <property type="entry name" value="Dynamin_N"/>
</dbReference>
<evidence type="ECO:0000256" key="1">
    <source>
        <dbReference type="SAM" id="MobiDB-lite"/>
    </source>
</evidence>